<dbReference type="SMART" id="SM00238">
    <property type="entry name" value="BIR"/>
    <property type="match status" value="1"/>
</dbReference>
<dbReference type="Proteomes" id="UP000515150">
    <property type="component" value="Chromosome 7"/>
</dbReference>
<gene>
    <name evidence="19" type="primary">birc5b</name>
</gene>
<evidence type="ECO:0000256" key="14">
    <source>
        <dbReference type="ARBA" id="ARBA00023212"/>
    </source>
</evidence>
<keyword evidence="11" id="KW-0159">Chromosome partition</keyword>
<dbReference type="OrthoDB" id="2196114at2759"/>
<keyword evidence="8" id="KW-0132">Cell division</keyword>
<dbReference type="InParanoid" id="A0A6P7N4Y4"/>
<evidence type="ECO:0000313" key="18">
    <source>
        <dbReference type="Proteomes" id="UP000515150"/>
    </source>
</evidence>
<dbReference type="GO" id="GO:0000775">
    <property type="term" value="C:chromosome, centromeric region"/>
    <property type="evidence" value="ECO:0007669"/>
    <property type="project" value="UniProtKB-SubCell"/>
</dbReference>
<keyword evidence="10" id="KW-0498">Mitosis</keyword>
<dbReference type="InterPro" id="IPR001370">
    <property type="entry name" value="BIR_rpt"/>
</dbReference>
<organism evidence="18 19">
    <name type="scientific">Betta splendens</name>
    <name type="common">Siamese fighting fish</name>
    <dbReference type="NCBI Taxonomy" id="158456"/>
    <lineage>
        <taxon>Eukaryota</taxon>
        <taxon>Metazoa</taxon>
        <taxon>Chordata</taxon>
        <taxon>Craniata</taxon>
        <taxon>Vertebrata</taxon>
        <taxon>Euteleostomi</taxon>
        <taxon>Actinopterygii</taxon>
        <taxon>Neopterygii</taxon>
        <taxon>Teleostei</taxon>
        <taxon>Neoteleostei</taxon>
        <taxon>Acanthomorphata</taxon>
        <taxon>Anabantaria</taxon>
        <taxon>Anabantiformes</taxon>
        <taxon>Anabantoidei</taxon>
        <taxon>Osphronemidae</taxon>
        <taxon>Betta</taxon>
    </lineage>
</organism>
<keyword evidence="13" id="KW-0832">Ubl conjugation</keyword>
<comment type="subcellular location">
    <subcellularLocation>
        <location evidence="3">Chromosome</location>
        <location evidence="3">Centromere</location>
    </subcellularLocation>
    <subcellularLocation>
        <location evidence="2">Cytoplasm</location>
        <location evidence="2">Cytoskeleton</location>
        <location evidence="2">Spindle</location>
    </subcellularLocation>
    <subcellularLocation>
        <location evidence="1">Nucleus</location>
    </subcellularLocation>
</comment>
<keyword evidence="12" id="KW-0862">Zinc</keyword>
<evidence type="ECO:0000256" key="7">
    <source>
        <dbReference type="ARBA" id="ARBA00022553"/>
    </source>
</evidence>
<evidence type="ECO:0000256" key="11">
    <source>
        <dbReference type="ARBA" id="ARBA00022829"/>
    </source>
</evidence>
<keyword evidence="14" id="KW-0206">Cytoskeleton</keyword>
<sequence>MASIDVLKSRFYAYDKMYSQELREQSFADWPFREDCNCTPEKMARAGFVHCPSENEPDVACCFFCLIELEGWEPDDDPLFEHLKRSPKCGFLGMRKDFTELSVAQFYHMEKSRLKVYMKKVCHKKMAALRDDIIRIKGSLQSQLDSVDHLNA</sequence>
<keyword evidence="17" id="KW-0137">Centromere</keyword>
<dbReference type="CTD" id="246726"/>
<dbReference type="CDD" id="cd00022">
    <property type="entry name" value="BIR"/>
    <property type="match status" value="1"/>
</dbReference>
<evidence type="ECO:0000256" key="9">
    <source>
        <dbReference type="ARBA" id="ARBA00022723"/>
    </source>
</evidence>
<dbReference type="PANTHER" id="PTHR46771:SF2">
    <property type="entry name" value="BACULOVIRAL IAP REPEAT-CONTAINING PROTEIN 5.1"/>
    <property type="match status" value="1"/>
</dbReference>
<evidence type="ECO:0000256" key="2">
    <source>
        <dbReference type="ARBA" id="ARBA00004186"/>
    </source>
</evidence>
<keyword evidence="16" id="KW-0131">Cell cycle</keyword>
<evidence type="ECO:0000256" key="16">
    <source>
        <dbReference type="ARBA" id="ARBA00023306"/>
    </source>
</evidence>
<evidence type="ECO:0000256" key="12">
    <source>
        <dbReference type="ARBA" id="ARBA00022833"/>
    </source>
</evidence>
<keyword evidence="7" id="KW-0597">Phosphoprotein</keyword>
<accession>A0A6P7N4Y4</accession>
<comment type="similarity">
    <text evidence="4">Belongs to the IAP family.</text>
</comment>
<dbReference type="PANTHER" id="PTHR46771">
    <property type="entry name" value="DETERIN"/>
    <property type="match status" value="1"/>
</dbReference>
<dbReference type="GO" id="GO:0007059">
    <property type="term" value="P:chromosome segregation"/>
    <property type="evidence" value="ECO:0007669"/>
    <property type="project" value="UniProtKB-KW"/>
</dbReference>
<evidence type="ECO:0000256" key="10">
    <source>
        <dbReference type="ARBA" id="ARBA00022776"/>
    </source>
</evidence>
<evidence type="ECO:0000256" key="6">
    <source>
        <dbReference type="ARBA" id="ARBA00022490"/>
    </source>
</evidence>
<dbReference type="KEGG" id="bspl:114859194"/>
<evidence type="ECO:0000256" key="15">
    <source>
        <dbReference type="ARBA" id="ARBA00023242"/>
    </source>
</evidence>
<evidence type="ECO:0000256" key="3">
    <source>
        <dbReference type="ARBA" id="ARBA00004584"/>
    </source>
</evidence>
<dbReference type="Gene3D" id="1.10.1170.10">
    <property type="entry name" value="Inhibitor Of Apoptosis Protein (2mihbC-IAP-1), Chain A"/>
    <property type="match status" value="1"/>
</dbReference>
<dbReference type="GeneID" id="114859194"/>
<dbReference type="RefSeq" id="XP_029012974.1">
    <property type="nucleotide sequence ID" value="XM_029157141.3"/>
</dbReference>
<dbReference type="GO" id="GO:0046872">
    <property type="term" value="F:metal ion binding"/>
    <property type="evidence" value="ECO:0007669"/>
    <property type="project" value="UniProtKB-KW"/>
</dbReference>
<dbReference type="AlphaFoldDB" id="A0A6P7N4Y4"/>
<evidence type="ECO:0000256" key="13">
    <source>
        <dbReference type="ARBA" id="ARBA00022843"/>
    </source>
</evidence>
<evidence type="ECO:0000256" key="8">
    <source>
        <dbReference type="ARBA" id="ARBA00022618"/>
    </source>
</evidence>
<dbReference type="InterPro" id="IPR051190">
    <property type="entry name" value="Baculoviral_IAP"/>
</dbReference>
<proteinExistence type="inferred from homology"/>
<dbReference type="PROSITE" id="PS50143">
    <property type="entry name" value="BIR_REPEAT_2"/>
    <property type="match status" value="1"/>
</dbReference>
<name>A0A6P7N4Y4_BETSP</name>
<evidence type="ECO:0000313" key="19">
    <source>
        <dbReference type="RefSeq" id="XP_029012974.1"/>
    </source>
</evidence>
<dbReference type="GO" id="GO:0005819">
    <property type="term" value="C:spindle"/>
    <property type="evidence" value="ECO:0007669"/>
    <property type="project" value="UniProtKB-SubCell"/>
</dbReference>
<keyword evidence="18" id="KW-1185">Reference proteome</keyword>
<keyword evidence="6" id="KW-0963">Cytoplasm</keyword>
<evidence type="ECO:0000256" key="17">
    <source>
        <dbReference type="ARBA" id="ARBA00023328"/>
    </source>
</evidence>
<keyword evidence="15" id="KW-0539">Nucleus</keyword>
<keyword evidence="9" id="KW-0479">Metal-binding</keyword>
<evidence type="ECO:0000256" key="5">
    <source>
        <dbReference type="ARBA" id="ARBA00022454"/>
    </source>
</evidence>
<dbReference type="GO" id="GO:0051301">
    <property type="term" value="P:cell division"/>
    <property type="evidence" value="ECO:0007669"/>
    <property type="project" value="UniProtKB-KW"/>
</dbReference>
<dbReference type="FunFam" id="1.10.1170.10:FF:000009">
    <property type="entry name" value="Baculoviral IAP repeat-containing protein 5"/>
    <property type="match status" value="1"/>
</dbReference>
<protein>
    <submittedName>
        <fullName evidence="19">Baculoviral IAP repeat-containing protein 5b</fullName>
    </submittedName>
</protein>
<evidence type="ECO:0000256" key="4">
    <source>
        <dbReference type="ARBA" id="ARBA00006672"/>
    </source>
</evidence>
<dbReference type="Pfam" id="PF00653">
    <property type="entry name" value="BIR"/>
    <property type="match status" value="1"/>
</dbReference>
<reference evidence="19" key="1">
    <citation type="submission" date="2025-08" db="UniProtKB">
        <authorList>
            <consortium name="RefSeq"/>
        </authorList>
    </citation>
    <scope>IDENTIFICATION</scope>
</reference>
<dbReference type="GO" id="GO:0005634">
    <property type="term" value="C:nucleus"/>
    <property type="evidence" value="ECO:0007669"/>
    <property type="project" value="UniProtKB-SubCell"/>
</dbReference>
<evidence type="ECO:0000256" key="1">
    <source>
        <dbReference type="ARBA" id="ARBA00004123"/>
    </source>
</evidence>
<keyword evidence="5" id="KW-0158">Chromosome</keyword>
<dbReference type="SUPFAM" id="SSF57924">
    <property type="entry name" value="Inhibitor of apoptosis (IAP) repeat"/>
    <property type="match status" value="1"/>
</dbReference>